<feature type="compositionally biased region" description="Low complexity" evidence="1">
    <location>
        <begin position="445"/>
        <end position="458"/>
    </location>
</feature>
<accession>A0A1Z5TAS0</accession>
<proteinExistence type="predicted"/>
<feature type="region of interest" description="Disordered" evidence="1">
    <location>
        <begin position="123"/>
        <end position="171"/>
    </location>
</feature>
<dbReference type="InParanoid" id="A0A1Z5TAS0"/>
<dbReference type="PANTHER" id="PTHR23216:SF1">
    <property type="entry name" value="NUCLEOLAR AND COILED-BODY PHOSPHOPROTEIN 1"/>
    <property type="match status" value="1"/>
</dbReference>
<keyword evidence="3" id="KW-1185">Reference proteome</keyword>
<feature type="compositionally biased region" description="Acidic residues" evidence="1">
    <location>
        <begin position="396"/>
        <end position="406"/>
    </location>
</feature>
<dbReference type="VEuPathDB" id="FungiDB:BTJ68_06389"/>
<dbReference type="OrthoDB" id="3916525at2759"/>
<dbReference type="AlphaFoldDB" id="A0A1Z5TAS0"/>
<organism evidence="2 3">
    <name type="scientific">Hortaea werneckii EXF-2000</name>
    <dbReference type="NCBI Taxonomy" id="1157616"/>
    <lineage>
        <taxon>Eukaryota</taxon>
        <taxon>Fungi</taxon>
        <taxon>Dikarya</taxon>
        <taxon>Ascomycota</taxon>
        <taxon>Pezizomycotina</taxon>
        <taxon>Dothideomycetes</taxon>
        <taxon>Dothideomycetidae</taxon>
        <taxon>Mycosphaerellales</taxon>
        <taxon>Teratosphaeriaceae</taxon>
        <taxon>Hortaea</taxon>
    </lineage>
</organism>
<feature type="compositionally biased region" description="Basic residues" evidence="1">
    <location>
        <begin position="298"/>
        <end position="307"/>
    </location>
</feature>
<feature type="region of interest" description="Disordered" evidence="1">
    <location>
        <begin position="294"/>
        <end position="414"/>
    </location>
</feature>
<sequence>MSAAATAATGGEEYWLLKSTDTRTVSFAPPASAAASAAQSPPQGVLICPIELEACSRAAFHNSVRFQRKFVELRAHEFMSERIHGRRCGDEVELFGFGRDGEETPGLRANLEAKGLTIRTFPSPVSSAAASSSSSSSTTTEDLPSPVVRPSASSPPSRTRDPAVSTPVPVPDDPVEKAYLRTCSAKIHCKVVAHELATHEPTPYAVIADANTPGGKRLLGVIVKQAEFRAVRAAHEGEHEEIEANGVLYPIFGVYAKGSTSWWREGKGLTGFFGAEGDRDVEVVWFSRVKEEADRAKREKKREKKERRREMVAITGSASAVPSTSAGAAEQEGGETTEDPVDEEAQLRAQTKKDKEKARKKAYQARRRQNKKQAKVQEFGTAAASSSTAPAGPQADSDDDQEDSDNDTASKRTHLRGADLRAVLQVLTNRERVAYLAGSRQQLTPTTTATRLTPLTTFTRRRRTTTRFPHDDPEATEPDTSSSSSSSDDEDEDENEEGDGEEGQDQRPNVVRVSNLAEGQEAVRQAAAAGSRVVMASMEDLGVMFARQQGRGRGRGT</sequence>
<evidence type="ECO:0000313" key="2">
    <source>
        <dbReference type="EMBL" id="OTA33114.1"/>
    </source>
</evidence>
<feature type="compositionally biased region" description="Acidic residues" evidence="1">
    <location>
        <begin position="332"/>
        <end position="344"/>
    </location>
</feature>
<protein>
    <submittedName>
        <fullName evidence="2">Uncharacterized protein</fullName>
    </submittedName>
</protein>
<name>A0A1Z5TAS0_HORWE</name>
<feature type="compositionally biased region" description="Acidic residues" evidence="1">
    <location>
        <begin position="487"/>
        <end position="503"/>
    </location>
</feature>
<evidence type="ECO:0000313" key="3">
    <source>
        <dbReference type="Proteomes" id="UP000194280"/>
    </source>
</evidence>
<dbReference type="Proteomes" id="UP000194280">
    <property type="component" value="Unassembled WGS sequence"/>
</dbReference>
<feature type="compositionally biased region" description="Low complexity" evidence="1">
    <location>
        <begin position="376"/>
        <end position="393"/>
    </location>
</feature>
<feature type="region of interest" description="Disordered" evidence="1">
    <location>
        <begin position="445"/>
        <end position="530"/>
    </location>
</feature>
<feature type="compositionally biased region" description="Basic residues" evidence="1">
    <location>
        <begin position="358"/>
        <end position="374"/>
    </location>
</feature>
<dbReference type="GO" id="GO:0005730">
    <property type="term" value="C:nucleolus"/>
    <property type="evidence" value="ECO:0007669"/>
    <property type="project" value="InterPro"/>
</dbReference>
<dbReference type="PANTHER" id="PTHR23216">
    <property type="entry name" value="NUCLEOLAR AND COILED-BODY PHOSPHOPROTEIN 1"/>
    <property type="match status" value="1"/>
</dbReference>
<evidence type="ECO:0000256" key="1">
    <source>
        <dbReference type="SAM" id="MobiDB-lite"/>
    </source>
</evidence>
<dbReference type="EMBL" id="MUNK01000081">
    <property type="protein sequence ID" value="OTA33114.1"/>
    <property type="molecule type" value="Genomic_DNA"/>
</dbReference>
<comment type="caution">
    <text evidence="2">The sequence shown here is derived from an EMBL/GenBank/DDBJ whole genome shotgun (WGS) entry which is preliminary data.</text>
</comment>
<feature type="compositionally biased region" description="Low complexity" evidence="1">
    <location>
        <begin position="126"/>
        <end position="167"/>
    </location>
</feature>
<reference evidence="2 3" key="1">
    <citation type="submission" date="2017-01" db="EMBL/GenBank/DDBJ databases">
        <title>The recent genome duplication of the halophilic yeast Hortaea werneckii: insights from long-read sequencing.</title>
        <authorList>
            <person name="Sinha S."/>
            <person name="Flibotte S."/>
            <person name="Neira M."/>
            <person name="Lenassi M."/>
            <person name="Gostincar C."/>
            <person name="Stajich J.E."/>
            <person name="Nislow C.E."/>
        </authorList>
    </citation>
    <scope>NUCLEOTIDE SEQUENCE [LARGE SCALE GENOMIC DNA]</scope>
    <source>
        <strain evidence="2 3">EXF-2000</strain>
    </source>
</reference>
<gene>
    <name evidence="2" type="ORF">BTJ68_06389</name>
</gene>
<dbReference type="InterPro" id="IPR039191">
    <property type="entry name" value="Nopp140-like"/>
</dbReference>